<dbReference type="PANTHER" id="PTHR37848:SF1">
    <property type="entry name" value="SUN DOMAIN-CONTAINING PROTEIN"/>
    <property type="match status" value="1"/>
</dbReference>
<reference evidence="2 3" key="1">
    <citation type="submission" date="2019-12" db="EMBL/GenBank/DDBJ databases">
        <authorList>
            <person name="Floudas D."/>
            <person name="Bentzer J."/>
            <person name="Ahren D."/>
            <person name="Johansson T."/>
            <person name="Persson P."/>
            <person name="Tunlid A."/>
        </authorList>
    </citation>
    <scope>NUCLEOTIDE SEQUENCE [LARGE SCALE GENOMIC DNA]</scope>
    <source>
        <strain evidence="2 3">CBS 102.39</strain>
    </source>
</reference>
<protein>
    <submittedName>
        <fullName evidence="2">Uncharacterized protein</fullName>
    </submittedName>
</protein>
<evidence type="ECO:0000256" key="1">
    <source>
        <dbReference type="SAM" id="MobiDB-lite"/>
    </source>
</evidence>
<feature type="compositionally biased region" description="Basic and acidic residues" evidence="1">
    <location>
        <begin position="36"/>
        <end position="46"/>
    </location>
</feature>
<evidence type="ECO:0000313" key="2">
    <source>
        <dbReference type="EMBL" id="KAF4623351.1"/>
    </source>
</evidence>
<evidence type="ECO:0000313" key="3">
    <source>
        <dbReference type="Proteomes" id="UP000521872"/>
    </source>
</evidence>
<name>A0A8H4VUP9_9AGAR</name>
<comment type="caution">
    <text evidence="2">The sequence shown here is derived from an EMBL/GenBank/DDBJ whole genome shotgun (WGS) entry which is preliminary data.</text>
</comment>
<sequence>MANTDIDRAERAEAPPPFTPYTPEYFQSSDANTISHDPHLNQDGKSHSLSSSLPNNLHIQFPTPGEALFRFILSQTRIPPTFILRIRGTHTEQRTNALSTPNATPSTSTTTITDFSFECDLTPYIVHGPDFFTVEDGEPAFRGEMVKELMVQGKNEPVKRKATKEENEAAKNAAIARWDSGAPPWANPLDGSVRANREASTKTLRQWADEYAASPKVLKEFIYEKFVYGWSAQKLESAVKDSLTSMLATSNMPHARRIKVSAQCELFANKVIIRPDNSLSRTLSSRFWKVVLCLTLVYPVIWLFKRFRRDVGGRWEVGGAAYAMWTTVDDSTGFEMPEHAAQLVGNNKQQPPTLHPAEATFEPRSYDPSHPMHIRRLFPPPPGGSSSEPVTVIGFREDDWFREWEPVILRCAAVRVKQRPKDLPFSKVQDAPARDHA</sequence>
<accession>A0A8H4VUP9</accession>
<feature type="compositionally biased region" description="Basic and acidic residues" evidence="1">
    <location>
        <begin position="1"/>
        <end position="13"/>
    </location>
</feature>
<dbReference type="AlphaFoldDB" id="A0A8H4VUP9"/>
<feature type="region of interest" description="Disordered" evidence="1">
    <location>
        <begin position="1"/>
        <end position="51"/>
    </location>
</feature>
<keyword evidence="3" id="KW-1185">Reference proteome</keyword>
<proteinExistence type="predicted"/>
<gene>
    <name evidence="2" type="ORF">D9613_001783</name>
</gene>
<organism evidence="2 3">
    <name type="scientific">Agrocybe pediades</name>
    <dbReference type="NCBI Taxonomy" id="84607"/>
    <lineage>
        <taxon>Eukaryota</taxon>
        <taxon>Fungi</taxon>
        <taxon>Dikarya</taxon>
        <taxon>Basidiomycota</taxon>
        <taxon>Agaricomycotina</taxon>
        <taxon>Agaricomycetes</taxon>
        <taxon>Agaricomycetidae</taxon>
        <taxon>Agaricales</taxon>
        <taxon>Agaricineae</taxon>
        <taxon>Strophariaceae</taxon>
        <taxon>Agrocybe</taxon>
    </lineage>
</organism>
<dbReference type="Proteomes" id="UP000521872">
    <property type="component" value="Unassembled WGS sequence"/>
</dbReference>
<dbReference type="PANTHER" id="PTHR37848">
    <property type="entry name" value="EXPRESSED PROTEIN"/>
    <property type="match status" value="1"/>
</dbReference>
<dbReference type="EMBL" id="JAACJL010000001">
    <property type="protein sequence ID" value="KAF4623351.1"/>
    <property type="molecule type" value="Genomic_DNA"/>
</dbReference>